<dbReference type="EMBL" id="BFFP01000001">
    <property type="protein sequence ID" value="GBG93586.1"/>
    <property type="molecule type" value="Genomic_DNA"/>
</dbReference>
<gene>
    <name evidence="6" type="ORF">LFYK43_00450</name>
</gene>
<comment type="caution">
    <text evidence="6">The sequence shown here is derived from an EMBL/GenBank/DDBJ whole genome shotgun (WGS) entry which is preliminary data.</text>
</comment>
<dbReference type="InterPro" id="IPR015856">
    <property type="entry name" value="ABC_transpr_CbiO/EcfA_su"/>
</dbReference>
<dbReference type="PANTHER" id="PTHR42781">
    <property type="entry name" value="SPERMIDINE/PUTRESCINE IMPORT ATP-BINDING PROTEIN POTA"/>
    <property type="match status" value="1"/>
</dbReference>
<dbReference type="GO" id="GO:0005524">
    <property type="term" value="F:ATP binding"/>
    <property type="evidence" value="ECO:0007669"/>
    <property type="project" value="UniProtKB-KW"/>
</dbReference>
<proteinExistence type="predicted"/>
<dbReference type="SUPFAM" id="SSF52540">
    <property type="entry name" value="P-loop containing nucleoside triphosphate hydrolases"/>
    <property type="match status" value="1"/>
</dbReference>
<keyword evidence="3" id="KW-0547">Nucleotide-binding</keyword>
<dbReference type="AlphaFoldDB" id="A0A401IPX9"/>
<dbReference type="PROSITE" id="PS00211">
    <property type="entry name" value="ABC_TRANSPORTER_1"/>
    <property type="match status" value="1"/>
</dbReference>
<reference evidence="6 7" key="1">
    <citation type="journal article" date="2019" name="Int. J. Syst. Evol. Microbiol.">
        <title>Lactobacillus salitolerans sp. nov., a novel lactic acid bacterium isolated from spent mushroom substrates.</title>
        <authorList>
            <person name="Tohno M."/>
            <person name="Tanizawa Y."/>
            <person name="Kojima Y."/>
            <person name="Sakamoto M."/>
            <person name="Nakamura Y."/>
            <person name="Ohkuma M."/>
            <person name="Kobayashi H."/>
        </authorList>
    </citation>
    <scope>NUCLEOTIDE SEQUENCE [LARGE SCALE GENOMIC DNA]</scope>
    <source>
        <strain evidence="6 7">YK43</strain>
    </source>
</reference>
<dbReference type="OrthoDB" id="9785080at2"/>
<evidence type="ECO:0000313" key="7">
    <source>
        <dbReference type="Proteomes" id="UP000286848"/>
    </source>
</evidence>
<evidence type="ECO:0000256" key="3">
    <source>
        <dbReference type="ARBA" id="ARBA00022741"/>
    </source>
</evidence>
<dbReference type="InterPro" id="IPR050093">
    <property type="entry name" value="ABC_SmlMolc_Importer"/>
</dbReference>
<keyword evidence="7" id="KW-1185">Reference proteome</keyword>
<sequence>MSQIEIHNLNYIVDGQTILNHINLTIDQGEIVTISGPSGSGKSTLAKMIATLLSPTSGEIFYSGKNIEQEEPVHFRRKVSYAMQQPTLFGTTVRENLAFPYQIRKQEFDEDRAQESLKSVGLPANYLDREIKNLSGGEKQRVALLRNIIILPETLILDEVTAGLDADNRQIIYDLINRLQHQGLTIIIVTHDQQEITQAKRLITMAHGQIKGDEKHELSR</sequence>
<dbReference type="GO" id="GO:0016887">
    <property type="term" value="F:ATP hydrolysis activity"/>
    <property type="evidence" value="ECO:0007669"/>
    <property type="project" value="InterPro"/>
</dbReference>
<dbReference type="InterPro" id="IPR003593">
    <property type="entry name" value="AAA+_ATPase"/>
</dbReference>
<dbReference type="Pfam" id="PF00005">
    <property type="entry name" value="ABC_tran"/>
    <property type="match status" value="1"/>
</dbReference>
<name>A0A401IPX9_9LACO</name>
<dbReference type="PROSITE" id="PS50893">
    <property type="entry name" value="ABC_TRANSPORTER_2"/>
    <property type="match status" value="1"/>
</dbReference>
<feature type="domain" description="ABC transporter" evidence="5">
    <location>
        <begin position="4"/>
        <end position="218"/>
    </location>
</feature>
<evidence type="ECO:0000256" key="2">
    <source>
        <dbReference type="ARBA" id="ARBA00022448"/>
    </source>
</evidence>
<protein>
    <submittedName>
        <fullName evidence="6">ABC transporter ATP-binding protein</fullName>
    </submittedName>
</protein>
<dbReference type="RefSeq" id="WP_124974254.1">
    <property type="nucleotide sequence ID" value="NZ_BFFP01000001.1"/>
</dbReference>
<comment type="subcellular location">
    <subcellularLocation>
        <location evidence="1">Cell membrane</location>
        <topology evidence="1">Peripheral membrane protein</topology>
    </subcellularLocation>
</comment>
<dbReference type="SMART" id="SM00382">
    <property type="entry name" value="AAA"/>
    <property type="match status" value="1"/>
</dbReference>
<evidence type="ECO:0000256" key="1">
    <source>
        <dbReference type="ARBA" id="ARBA00004202"/>
    </source>
</evidence>
<evidence type="ECO:0000256" key="4">
    <source>
        <dbReference type="ARBA" id="ARBA00022840"/>
    </source>
</evidence>
<dbReference type="CDD" id="cd03225">
    <property type="entry name" value="ABC_cobalt_CbiO_domain1"/>
    <property type="match status" value="1"/>
</dbReference>
<organism evidence="6 7">
    <name type="scientific">Ligilactobacillus salitolerans</name>
    <dbReference type="NCBI Taxonomy" id="1808352"/>
    <lineage>
        <taxon>Bacteria</taxon>
        <taxon>Bacillati</taxon>
        <taxon>Bacillota</taxon>
        <taxon>Bacilli</taxon>
        <taxon>Lactobacillales</taxon>
        <taxon>Lactobacillaceae</taxon>
        <taxon>Ligilactobacillus</taxon>
    </lineage>
</organism>
<keyword evidence="2" id="KW-0813">Transport</keyword>
<dbReference type="Gene3D" id="3.40.50.300">
    <property type="entry name" value="P-loop containing nucleotide triphosphate hydrolases"/>
    <property type="match status" value="1"/>
</dbReference>
<accession>A0A401IPX9</accession>
<dbReference type="Proteomes" id="UP000286848">
    <property type="component" value="Unassembled WGS sequence"/>
</dbReference>
<keyword evidence="4 6" id="KW-0067">ATP-binding</keyword>
<dbReference type="GO" id="GO:0022857">
    <property type="term" value="F:transmembrane transporter activity"/>
    <property type="evidence" value="ECO:0007669"/>
    <property type="project" value="UniProtKB-ARBA"/>
</dbReference>
<dbReference type="InterPro" id="IPR017871">
    <property type="entry name" value="ABC_transporter-like_CS"/>
</dbReference>
<evidence type="ECO:0000259" key="5">
    <source>
        <dbReference type="PROSITE" id="PS50893"/>
    </source>
</evidence>
<dbReference type="PANTHER" id="PTHR42781:SF9">
    <property type="entry name" value="AMINO ACID ABC TRANSPORTER, ATP-BINDING PROTEIN-RELATED"/>
    <property type="match status" value="1"/>
</dbReference>
<dbReference type="InterPro" id="IPR027417">
    <property type="entry name" value="P-loop_NTPase"/>
</dbReference>
<evidence type="ECO:0000313" key="6">
    <source>
        <dbReference type="EMBL" id="GBG93586.1"/>
    </source>
</evidence>
<dbReference type="GO" id="GO:0005886">
    <property type="term" value="C:plasma membrane"/>
    <property type="evidence" value="ECO:0007669"/>
    <property type="project" value="UniProtKB-SubCell"/>
</dbReference>
<dbReference type="InterPro" id="IPR003439">
    <property type="entry name" value="ABC_transporter-like_ATP-bd"/>
</dbReference>